<evidence type="ECO:0000313" key="2">
    <source>
        <dbReference type="Proteomes" id="UP000198858"/>
    </source>
</evidence>
<proteinExistence type="predicted"/>
<sequence length="234" mass="26857">MEKSIKVGDSPKDEIEIKIVSDFNNYDHSHVYQIFPISENKGIIGVEDGENFAINFKSNLDERYGYALYLDGINAVQSYGIKSLADIPENQRDEYNRHAKFIAREKSNSYSHCYDQLNGENRRFTFTTGKNAGINEVLINDPSHANRIEIYFWREERDGDYDDLPIIIENCNENSKIGAGEATYTKFKEGDDLKFPVFLGKVMILHQSASTVNHQGKRIIRDFVNDPMDKVPKT</sequence>
<name>A0A1H1RLV1_9FLAO</name>
<dbReference type="STRING" id="1250231.SAMN04488552_2921"/>
<protein>
    <submittedName>
        <fullName evidence="1">Uncharacterized protein</fullName>
    </submittedName>
</protein>
<accession>A0A1H1RLV1</accession>
<keyword evidence="2" id="KW-1185">Reference proteome</keyword>
<gene>
    <name evidence="1" type="ORF">SAMN04488552_2921</name>
</gene>
<dbReference type="AlphaFoldDB" id="A0A1H1RLV1"/>
<reference evidence="1 2" key="1">
    <citation type="submission" date="2016-10" db="EMBL/GenBank/DDBJ databases">
        <authorList>
            <person name="Varghese N."/>
            <person name="Submissions S."/>
        </authorList>
    </citation>
    <scope>NUCLEOTIDE SEQUENCE [LARGE SCALE GENOMIC DNA]</scope>
    <source>
        <strain evidence="1 2">Mar_2010_102</strain>
    </source>
</reference>
<dbReference type="RefSeq" id="WP_089663489.1">
    <property type="nucleotide sequence ID" value="NZ_LT629745.1"/>
</dbReference>
<organism evidence="1 2">
    <name type="scientific">Christiangramia echinicola</name>
    <dbReference type="NCBI Taxonomy" id="279359"/>
    <lineage>
        <taxon>Bacteria</taxon>
        <taxon>Pseudomonadati</taxon>
        <taxon>Bacteroidota</taxon>
        <taxon>Flavobacteriia</taxon>
        <taxon>Flavobacteriales</taxon>
        <taxon>Flavobacteriaceae</taxon>
        <taxon>Christiangramia</taxon>
    </lineage>
</organism>
<evidence type="ECO:0000313" key="1">
    <source>
        <dbReference type="EMBL" id="SDS35949.1"/>
    </source>
</evidence>
<dbReference type="EMBL" id="LT629745">
    <property type="protein sequence ID" value="SDS35949.1"/>
    <property type="molecule type" value="Genomic_DNA"/>
</dbReference>
<dbReference type="Proteomes" id="UP000198858">
    <property type="component" value="Chromosome I"/>
</dbReference>